<name>A0AAV3YI95_9GAST</name>
<dbReference type="PANTHER" id="PTHR48081">
    <property type="entry name" value="AB HYDROLASE SUPERFAMILY PROTEIN C4A8.06C"/>
    <property type="match status" value="1"/>
</dbReference>
<dbReference type="Gene3D" id="3.40.50.1820">
    <property type="entry name" value="alpha/beta hydrolase"/>
    <property type="match status" value="1"/>
</dbReference>
<comment type="caution">
    <text evidence="3">The sequence shown here is derived from an EMBL/GenBank/DDBJ whole genome shotgun (WGS) entry which is preliminary data.</text>
</comment>
<dbReference type="Proteomes" id="UP000735302">
    <property type="component" value="Unassembled WGS sequence"/>
</dbReference>
<dbReference type="InterPro" id="IPR013094">
    <property type="entry name" value="AB_hydrolase_3"/>
</dbReference>
<evidence type="ECO:0000256" key="1">
    <source>
        <dbReference type="ARBA" id="ARBA00022801"/>
    </source>
</evidence>
<evidence type="ECO:0000313" key="4">
    <source>
        <dbReference type="Proteomes" id="UP000735302"/>
    </source>
</evidence>
<gene>
    <name evidence="3" type="ORF">PoB_000931000</name>
</gene>
<feature type="domain" description="Alpha/beta hydrolase fold-3" evidence="2">
    <location>
        <begin position="171"/>
        <end position="365"/>
    </location>
</feature>
<evidence type="ECO:0000313" key="3">
    <source>
        <dbReference type="EMBL" id="GFN82804.1"/>
    </source>
</evidence>
<dbReference type="PANTHER" id="PTHR48081:SF33">
    <property type="entry name" value="KYNURENINE FORMAMIDASE"/>
    <property type="match status" value="1"/>
</dbReference>
<dbReference type="GO" id="GO:0004061">
    <property type="term" value="F:arylformamidase activity"/>
    <property type="evidence" value="ECO:0007669"/>
    <property type="project" value="TreeGrafter"/>
</dbReference>
<keyword evidence="1" id="KW-0378">Hydrolase</keyword>
<dbReference type="InterPro" id="IPR029058">
    <property type="entry name" value="AB_hydrolase_fold"/>
</dbReference>
<dbReference type="Pfam" id="PF07859">
    <property type="entry name" value="Abhydrolase_3"/>
    <property type="match status" value="1"/>
</dbReference>
<dbReference type="InterPro" id="IPR050300">
    <property type="entry name" value="GDXG_lipolytic_enzyme"/>
</dbReference>
<protein>
    <submittedName>
        <fullName evidence="3">Guanine nucleotide exchange factor vav2</fullName>
    </submittedName>
</protein>
<dbReference type="AlphaFoldDB" id="A0AAV3YI95"/>
<sequence length="389" mass="44301">MDFFESSASGKTACIESHYHRHLQRKPHRERSYDILITHDDIPKKMKWVYRGESNKFDYWYAIIVNNGMNLGAKTEQLLEGDDYGLVTAGIVTMTSIPDQELDYHYSPSRWSHRMGAQEVIAEHIKNIEKGSKESLWTLEAELEISYGDTERQKMDVFHRKDVQKKGAPIFVYFHGGYWQIKKLGRENSSFMAVPLCNAGATVISVGYDLTPDVSMDTIILQVKKAVHLIIKLAKERESRGVYLSGHSAGAHLAALMLMSSFSDYDAFDSELIKGAVLVSGVFDVRPLTKTSTNDSLKLTEEEAWRLSPMSLVDDIAIQSRHRHIIIAVGEYDPPEFRRQSGEMEKALRDRGVKTNYIDVPDTDHFNITEKLSEAKYKLTKECIRLMGL</sequence>
<organism evidence="3 4">
    <name type="scientific">Plakobranchus ocellatus</name>
    <dbReference type="NCBI Taxonomy" id="259542"/>
    <lineage>
        <taxon>Eukaryota</taxon>
        <taxon>Metazoa</taxon>
        <taxon>Spiralia</taxon>
        <taxon>Lophotrochozoa</taxon>
        <taxon>Mollusca</taxon>
        <taxon>Gastropoda</taxon>
        <taxon>Heterobranchia</taxon>
        <taxon>Euthyneura</taxon>
        <taxon>Panpulmonata</taxon>
        <taxon>Sacoglossa</taxon>
        <taxon>Placobranchoidea</taxon>
        <taxon>Plakobranchidae</taxon>
        <taxon>Plakobranchus</taxon>
    </lineage>
</organism>
<reference evidence="3 4" key="1">
    <citation type="journal article" date="2021" name="Elife">
        <title>Chloroplast acquisition without the gene transfer in kleptoplastic sea slugs, Plakobranchus ocellatus.</title>
        <authorList>
            <person name="Maeda T."/>
            <person name="Takahashi S."/>
            <person name="Yoshida T."/>
            <person name="Shimamura S."/>
            <person name="Takaki Y."/>
            <person name="Nagai Y."/>
            <person name="Toyoda A."/>
            <person name="Suzuki Y."/>
            <person name="Arimoto A."/>
            <person name="Ishii H."/>
            <person name="Satoh N."/>
            <person name="Nishiyama T."/>
            <person name="Hasebe M."/>
            <person name="Maruyama T."/>
            <person name="Minagawa J."/>
            <person name="Obokata J."/>
            <person name="Shigenobu S."/>
        </authorList>
    </citation>
    <scope>NUCLEOTIDE SEQUENCE [LARGE SCALE GENOMIC DNA]</scope>
</reference>
<keyword evidence="4" id="KW-1185">Reference proteome</keyword>
<evidence type="ECO:0000259" key="2">
    <source>
        <dbReference type="Pfam" id="PF07859"/>
    </source>
</evidence>
<dbReference type="EMBL" id="BLXT01001037">
    <property type="protein sequence ID" value="GFN82804.1"/>
    <property type="molecule type" value="Genomic_DNA"/>
</dbReference>
<accession>A0AAV3YI95</accession>
<proteinExistence type="predicted"/>
<dbReference type="SUPFAM" id="SSF53474">
    <property type="entry name" value="alpha/beta-Hydrolases"/>
    <property type="match status" value="1"/>
</dbReference>